<comment type="similarity">
    <text evidence="1">Belongs to the DP1 family.</text>
</comment>
<keyword evidence="1" id="KW-1133">Transmembrane helix</keyword>
<keyword evidence="4" id="KW-1185">Reference proteome</keyword>
<keyword evidence="1" id="KW-0812">Transmembrane</keyword>
<dbReference type="PANTHER" id="PTHR12300:SF117">
    <property type="entry name" value="LP05237P-RELATED"/>
    <property type="match status" value="1"/>
</dbReference>
<dbReference type="Proteomes" id="UP001159405">
    <property type="component" value="Unassembled WGS sequence"/>
</dbReference>
<organism evidence="3 4">
    <name type="scientific">Porites lobata</name>
    <dbReference type="NCBI Taxonomy" id="104759"/>
    <lineage>
        <taxon>Eukaryota</taxon>
        <taxon>Metazoa</taxon>
        <taxon>Cnidaria</taxon>
        <taxon>Anthozoa</taxon>
        <taxon>Hexacorallia</taxon>
        <taxon>Scleractinia</taxon>
        <taxon>Fungiina</taxon>
        <taxon>Poritidae</taxon>
        <taxon>Porites</taxon>
    </lineage>
</organism>
<evidence type="ECO:0000313" key="4">
    <source>
        <dbReference type="Proteomes" id="UP001159405"/>
    </source>
</evidence>
<gene>
    <name evidence="3" type="ORF">PLOB_00043218</name>
</gene>
<evidence type="ECO:0000313" key="3">
    <source>
        <dbReference type="EMBL" id="CAH3143071.1"/>
    </source>
</evidence>
<accession>A0ABN8PG16</accession>
<feature type="compositionally biased region" description="Basic residues" evidence="2">
    <location>
        <begin position="290"/>
        <end position="299"/>
    </location>
</feature>
<name>A0ABN8PG16_9CNID</name>
<sequence>MVSYVVSRVIMLVFGTLYPAYSSYKAMKTKNVREYVRWMMYWIVFALFITVELFADLLLAFWFPFYYELKIIFMLWLLLPATKGSSILYRKFVHPWLSKNEKDIDSYIEQLKESGYDTVLRVSKNSLSIAADTMIKTAATGQTVLAEKLRHYGTDATDNKRGARLHKAKSWYGGMNTTDNDYMPIDESEEYSLIEEREEEEEEESVNPDVESAKLNEELREHPKETKTQTTKRARGSSNYQSLTLPRSYGRPSHRAKVHGPGYDPFESSAHSYNPGDVRTYERAASTRVQPRRSQRNKQGRSLPVIPHGSNEANC</sequence>
<feature type="region of interest" description="Disordered" evidence="2">
    <location>
        <begin position="193"/>
        <end position="315"/>
    </location>
</feature>
<feature type="transmembrane region" description="Helical" evidence="1">
    <location>
        <begin position="39"/>
        <end position="65"/>
    </location>
</feature>
<dbReference type="Pfam" id="PF03134">
    <property type="entry name" value="TB2_DP1_HVA22"/>
    <property type="match status" value="1"/>
</dbReference>
<feature type="compositionally biased region" description="Acidic residues" evidence="2">
    <location>
        <begin position="193"/>
        <end position="206"/>
    </location>
</feature>
<reference evidence="3 4" key="1">
    <citation type="submission" date="2022-05" db="EMBL/GenBank/DDBJ databases">
        <authorList>
            <consortium name="Genoscope - CEA"/>
            <person name="William W."/>
        </authorList>
    </citation>
    <scope>NUCLEOTIDE SEQUENCE [LARGE SCALE GENOMIC DNA]</scope>
</reference>
<dbReference type="PANTHER" id="PTHR12300">
    <property type="entry name" value="HVA22-LIKE PROTEINS"/>
    <property type="match status" value="1"/>
</dbReference>
<comment type="caution">
    <text evidence="3">The sequence shown here is derived from an EMBL/GenBank/DDBJ whole genome shotgun (WGS) entry which is preliminary data.</text>
</comment>
<evidence type="ECO:0000256" key="2">
    <source>
        <dbReference type="SAM" id="MobiDB-lite"/>
    </source>
</evidence>
<keyword evidence="1" id="KW-0472">Membrane</keyword>
<feature type="compositionally biased region" description="Basic and acidic residues" evidence="2">
    <location>
        <begin position="211"/>
        <end position="227"/>
    </location>
</feature>
<proteinExistence type="inferred from homology"/>
<evidence type="ECO:0000256" key="1">
    <source>
        <dbReference type="RuleBase" id="RU362006"/>
    </source>
</evidence>
<protein>
    <recommendedName>
        <fullName evidence="1">Receptor expression-enhancing protein</fullName>
    </recommendedName>
</protein>
<feature type="transmembrane region" description="Helical" evidence="1">
    <location>
        <begin position="6"/>
        <end position="27"/>
    </location>
</feature>
<feature type="compositionally biased region" description="Polar residues" evidence="2">
    <location>
        <begin position="236"/>
        <end position="245"/>
    </location>
</feature>
<dbReference type="EMBL" id="CALNXK010000070">
    <property type="protein sequence ID" value="CAH3143071.1"/>
    <property type="molecule type" value="Genomic_DNA"/>
</dbReference>
<dbReference type="InterPro" id="IPR004345">
    <property type="entry name" value="TB2_DP1_HVA22"/>
</dbReference>
<comment type="subcellular location">
    <subcellularLocation>
        <location evidence="1">Membrane</location>
        <topology evidence="1">Multi-pass membrane protein</topology>
    </subcellularLocation>
</comment>